<keyword evidence="3" id="KW-0812">Transmembrane</keyword>
<protein>
    <submittedName>
        <fullName evidence="5">MFS general substrate transporter</fullName>
    </submittedName>
</protein>
<reference evidence="5 6" key="1">
    <citation type="journal article" date="2016" name="Mol. Biol. Evol.">
        <title>Comparative Genomics of Early-Diverging Mushroom-Forming Fungi Provides Insights into the Origins of Lignocellulose Decay Capabilities.</title>
        <authorList>
            <person name="Nagy L.G."/>
            <person name="Riley R."/>
            <person name="Tritt A."/>
            <person name="Adam C."/>
            <person name="Daum C."/>
            <person name="Floudas D."/>
            <person name="Sun H."/>
            <person name="Yadav J.S."/>
            <person name="Pangilinan J."/>
            <person name="Larsson K.H."/>
            <person name="Matsuura K."/>
            <person name="Barry K."/>
            <person name="Labutti K."/>
            <person name="Kuo R."/>
            <person name="Ohm R.A."/>
            <person name="Bhattacharya S.S."/>
            <person name="Shirouzu T."/>
            <person name="Yoshinaga Y."/>
            <person name="Martin F.M."/>
            <person name="Grigoriev I.V."/>
            <person name="Hibbett D.S."/>
        </authorList>
    </citation>
    <scope>NUCLEOTIDE SEQUENCE [LARGE SCALE GENOMIC DNA]</scope>
    <source>
        <strain evidence="5 6">HHB12029</strain>
    </source>
</reference>
<dbReference type="PANTHER" id="PTHR42910">
    <property type="entry name" value="TRANSPORTER SCO4007-RELATED"/>
    <property type="match status" value="1"/>
</dbReference>
<feature type="transmembrane region" description="Helical" evidence="3">
    <location>
        <begin position="354"/>
        <end position="371"/>
    </location>
</feature>
<feature type="transmembrane region" description="Helical" evidence="3">
    <location>
        <begin position="216"/>
        <end position="235"/>
    </location>
</feature>
<dbReference type="PANTHER" id="PTHR42910:SF1">
    <property type="entry name" value="MAJOR FACILITATOR SUPERFAMILY (MFS) PROFILE DOMAIN-CONTAINING PROTEIN"/>
    <property type="match status" value="1"/>
</dbReference>
<dbReference type="InterPro" id="IPR020846">
    <property type="entry name" value="MFS_dom"/>
</dbReference>
<dbReference type="STRING" id="1314781.A0A165DS27"/>
<feature type="region of interest" description="Disordered" evidence="2">
    <location>
        <begin position="1"/>
        <end position="22"/>
    </location>
</feature>
<accession>A0A165DS27</accession>
<dbReference type="SUPFAM" id="SSF103473">
    <property type="entry name" value="MFS general substrate transporter"/>
    <property type="match status" value="1"/>
</dbReference>
<keyword evidence="3" id="KW-1133">Transmembrane helix</keyword>
<evidence type="ECO:0000313" key="6">
    <source>
        <dbReference type="Proteomes" id="UP000077266"/>
    </source>
</evidence>
<dbReference type="GO" id="GO:0022857">
    <property type="term" value="F:transmembrane transporter activity"/>
    <property type="evidence" value="ECO:0007669"/>
    <property type="project" value="InterPro"/>
</dbReference>
<dbReference type="EMBL" id="KV426195">
    <property type="protein sequence ID" value="KZV85230.1"/>
    <property type="molecule type" value="Genomic_DNA"/>
</dbReference>
<dbReference type="AlphaFoldDB" id="A0A165DS27"/>
<feature type="transmembrane region" description="Helical" evidence="3">
    <location>
        <begin position="303"/>
        <end position="324"/>
    </location>
</feature>
<dbReference type="InterPro" id="IPR011701">
    <property type="entry name" value="MFS"/>
</dbReference>
<feature type="transmembrane region" description="Helical" evidence="3">
    <location>
        <begin position="331"/>
        <end position="348"/>
    </location>
</feature>
<dbReference type="InParanoid" id="A0A165DS27"/>
<name>A0A165DS27_EXIGL</name>
<dbReference type="CDD" id="cd17324">
    <property type="entry name" value="MFS_NepI_like"/>
    <property type="match status" value="1"/>
</dbReference>
<sequence length="469" mass="50003">MSATTTALDDAQPSDGEKGTATPTFMRKTRHLGFLPIPRRLQYDPARPFEYSTLLVCIFGFASTMTVSNLYYAQPLLIQLAKSFEVSNTQVANVPTLTQAGYATGILLISPLGDLVPRRPLLLLLIVASSLLSLGLARAPSLPAFTALSFLVGVSTVTPQVLIPLAADLAPPPRRATAVGIVFSGLLLGLMVARVLAGIVAQFTGDPAKGDGWRNVYWMAFGVQVFTGILLYFSLPDWPAKNKNTGLTYWGVLYSMGKLMVTEPLLIQCSLIGFLSSAVFASFWVTLTFLLGGAPYFYSTVKIGLFGLVGILGVLSAPLVGRFVDRLASPWYATLTAILVLLVFLGIMLGAGTLSVGAVVVAVWGLDLGFQMQQLSNATRIYTISADARSRLNAIFIIWGFVGMVMGTQAGTVIFESFGPRANGGLNMGWVGGMLLLLMVRGPWCGKGQWVGGGGEGGRRRGKEGGEWG</sequence>
<evidence type="ECO:0000256" key="1">
    <source>
        <dbReference type="ARBA" id="ARBA00004141"/>
    </source>
</evidence>
<feature type="transmembrane region" description="Helical" evidence="3">
    <location>
        <begin position="49"/>
        <end position="72"/>
    </location>
</feature>
<keyword evidence="3" id="KW-0472">Membrane</keyword>
<evidence type="ECO:0000313" key="5">
    <source>
        <dbReference type="EMBL" id="KZV85230.1"/>
    </source>
</evidence>
<evidence type="ECO:0000256" key="3">
    <source>
        <dbReference type="SAM" id="Phobius"/>
    </source>
</evidence>
<dbReference type="Gene3D" id="1.20.1250.20">
    <property type="entry name" value="MFS general substrate transporter like domains"/>
    <property type="match status" value="1"/>
</dbReference>
<evidence type="ECO:0000259" key="4">
    <source>
        <dbReference type="PROSITE" id="PS50850"/>
    </source>
</evidence>
<feature type="transmembrane region" description="Helical" evidence="3">
    <location>
        <begin position="145"/>
        <end position="167"/>
    </location>
</feature>
<dbReference type="Proteomes" id="UP000077266">
    <property type="component" value="Unassembled WGS sequence"/>
</dbReference>
<feature type="transmembrane region" description="Helical" evidence="3">
    <location>
        <begin position="179"/>
        <end position="204"/>
    </location>
</feature>
<keyword evidence="6" id="KW-1185">Reference proteome</keyword>
<comment type="subcellular location">
    <subcellularLocation>
        <location evidence="1">Membrane</location>
        <topology evidence="1">Multi-pass membrane protein</topology>
    </subcellularLocation>
</comment>
<feature type="transmembrane region" description="Helical" evidence="3">
    <location>
        <begin position="421"/>
        <end position="440"/>
    </location>
</feature>
<dbReference type="GO" id="GO:0016020">
    <property type="term" value="C:membrane"/>
    <property type="evidence" value="ECO:0007669"/>
    <property type="project" value="UniProtKB-SubCell"/>
</dbReference>
<proteinExistence type="predicted"/>
<feature type="transmembrane region" description="Helical" evidence="3">
    <location>
        <begin position="392"/>
        <end position="415"/>
    </location>
</feature>
<dbReference type="Pfam" id="PF07690">
    <property type="entry name" value="MFS_1"/>
    <property type="match status" value="1"/>
</dbReference>
<dbReference type="PROSITE" id="PS50850">
    <property type="entry name" value="MFS"/>
    <property type="match status" value="1"/>
</dbReference>
<dbReference type="OrthoDB" id="2105912at2759"/>
<gene>
    <name evidence="5" type="ORF">EXIGLDRAFT_741769</name>
</gene>
<feature type="transmembrane region" description="Helical" evidence="3">
    <location>
        <begin position="92"/>
        <end position="109"/>
    </location>
</feature>
<evidence type="ECO:0000256" key="2">
    <source>
        <dbReference type="SAM" id="MobiDB-lite"/>
    </source>
</evidence>
<feature type="transmembrane region" description="Helical" evidence="3">
    <location>
        <begin position="121"/>
        <end position="139"/>
    </location>
</feature>
<dbReference type="InterPro" id="IPR036259">
    <property type="entry name" value="MFS_trans_sf"/>
</dbReference>
<organism evidence="5 6">
    <name type="scientific">Exidia glandulosa HHB12029</name>
    <dbReference type="NCBI Taxonomy" id="1314781"/>
    <lineage>
        <taxon>Eukaryota</taxon>
        <taxon>Fungi</taxon>
        <taxon>Dikarya</taxon>
        <taxon>Basidiomycota</taxon>
        <taxon>Agaricomycotina</taxon>
        <taxon>Agaricomycetes</taxon>
        <taxon>Auriculariales</taxon>
        <taxon>Exidiaceae</taxon>
        <taxon>Exidia</taxon>
    </lineage>
</organism>
<feature type="domain" description="Major facilitator superfamily (MFS) profile" evidence="4">
    <location>
        <begin position="52"/>
        <end position="469"/>
    </location>
</feature>
<feature type="transmembrane region" description="Helical" evidence="3">
    <location>
        <begin position="265"/>
        <end position="291"/>
    </location>
</feature>